<dbReference type="EMBL" id="JABAHZ010000017">
    <property type="protein sequence ID" value="NLR83029.1"/>
    <property type="molecule type" value="Genomic_DNA"/>
</dbReference>
<dbReference type="Proteomes" id="UP000552864">
    <property type="component" value="Unassembled WGS sequence"/>
</dbReference>
<dbReference type="InterPro" id="IPR032710">
    <property type="entry name" value="NTF2-like_dom_sf"/>
</dbReference>
<accession>A0A847SX35</accession>
<gene>
    <name evidence="2" type="ORF">HGH91_30740</name>
</gene>
<feature type="signal peptide" evidence="1">
    <location>
        <begin position="1"/>
        <end position="17"/>
    </location>
</feature>
<name>A0A847SX35_9BACT</name>
<keyword evidence="3" id="KW-1185">Reference proteome</keyword>
<dbReference type="InterPro" id="IPR039437">
    <property type="entry name" value="FrzH/put_lumazine-bd"/>
</dbReference>
<keyword evidence="1" id="KW-0732">Signal</keyword>
<feature type="chain" id="PRO_5032295634" evidence="1">
    <location>
        <begin position="18"/>
        <end position="152"/>
    </location>
</feature>
<dbReference type="SUPFAM" id="SSF54427">
    <property type="entry name" value="NTF2-like"/>
    <property type="match status" value="1"/>
</dbReference>
<comment type="caution">
    <text evidence="2">The sequence shown here is derived from an EMBL/GenBank/DDBJ whole genome shotgun (WGS) entry which is preliminary data.</text>
</comment>
<proteinExistence type="predicted"/>
<evidence type="ECO:0000313" key="3">
    <source>
        <dbReference type="Proteomes" id="UP000552864"/>
    </source>
</evidence>
<protein>
    <submittedName>
        <fullName evidence="2">Nuclear transport factor 2 family protein</fullName>
    </submittedName>
</protein>
<evidence type="ECO:0000313" key="2">
    <source>
        <dbReference type="EMBL" id="NLR83029.1"/>
    </source>
</evidence>
<sequence>MKHLYILLLLLPAIANAQSPTDTIKAAVNKLFTAMQQADSNGIKDCFAPGAMLQSIVTDKTGKTALRNSTAADFATIVGKLTPHSADERIVFGSIQSDATMAAVWTPYRFYFNGQFSHCGVNSFQLVKLDGTWKIQYILDTRRKDQCVETTP</sequence>
<dbReference type="RefSeq" id="WP_168743074.1">
    <property type="nucleotide sequence ID" value="NZ_JABAHZ010000017.1"/>
</dbReference>
<dbReference type="Pfam" id="PF12893">
    <property type="entry name" value="Lumazine_bd_2"/>
    <property type="match status" value="1"/>
</dbReference>
<dbReference type="Gene3D" id="3.10.450.50">
    <property type="match status" value="1"/>
</dbReference>
<organism evidence="2 3">
    <name type="scientific">Chitinophaga eiseniae</name>
    <dbReference type="NCBI Taxonomy" id="634771"/>
    <lineage>
        <taxon>Bacteria</taxon>
        <taxon>Pseudomonadati</taxon>
        <taxon>Bacteroidota</taxon>
        <taxon>Chitinophagia</taxon>
        <taxon>Chitinophagales</taxon>
        <taxon>Chitinophagaceae</taxon>
        <taxon>Chitinophaga</taxon>
    </lineage>
</organism>
<reference evidence="2 3" key="1">
    <citation type="submission" date="2020-04" db="EMBL/GenBank/DDBJ databases">
        <authorList>
            <person name="Yin C."/>
        </authorList>
    </citation>
    <scope>NUCLEOTIDE SEQUENCE [LARGE SCALE GENOMIC DNA]</scope>
    <source>
        <strain evidence="2 3">Ak56</strain>
    </source>
</reference>
<dbReference type="AlphaFoldDB" id="A0A847SX35"/>
<evidence type="ECO:0000256" key="1">
    <source>
        <dbReference type="SAM" id="SignalP"/>
    </source>
</evidence>